<keyword evidence="1" id="KW-0472">Membrane</keyword>
<dbReference type="Proteomes" id="UP001265746">
    <property type="component" value="Unassembled WGS sequence"/>
</dbReference>
<evidence type="ECO:0000313" key="3">
    <source>
        <dbReference type="Proteomes" id="UP001265746"/>
    </source>
</evidence>
<evidence type="ECO:0000313" key="2">
    <source>
        <dbReference type="EMBL" id="KAK2608074.1"/>
    </source>
</evidence>
<organism evidence="2 3">
    <name type="scientific">Phomopsis amygdali</name>
    <name type="common">Fusicoccum amygdali</name>
    <dbReference type="NCBI Taxonomy" id="1214568"/>
    <lineage>
        <taxon>Eukaryota</taxon>
        <taxon>Fungi</taxon>
        <taxon>Dikarya</taxon>
        <taxon>Ascomycota</taxon>
        <taxon>Pezizomycotina</taxon>
        <taxon>Sordariomycetes</taxon>
        <taxon>Sordariomycetidae</taxon>
        <taxon>Diaporthales</taxon>
        <taxon>Diaporthaceae</taxon>
        <taxon>Diaporthe</taxon>
    </lineage>
</organism>
<feature type="transmembrane region" description="Helical" evidence="1">
    <location>
        <begin position="361"/>
        <end position="382"/>
    </location>
</feature>
<keyword evidence="1" id="KW-1133">Transmembrane helix</keyword>
<dbReference type="Gene3D" id="1.20.58.340">
    <property type="entry name" value="Magnesium transport protein CorA, transmembrane region"/>
    <property type="match status" value="1"/>
</dbReference>
<reference evidence="2" key="1">
    <citation type="submission" date="2023-06" db="EMBL/GenBank/DDBJ databases">
        <authorList>
            <person name="Noh H."/>
        </authorList>
    </citation>
    <scope>NUCLEOTIDE SEQUENCE</scope>
    <source>
        <strain evidence="2">DUCC20226</strain>
    </source>
</reference>
<evidence type="ECO:0000256" key="1">
    <source>
        <dbReference type="SAM" id="Phobius"/>
    </source>
</evidence>
<proteinExistence type="predicted"/>
<keyword evidence="3" id="KW-1185">Reference proteome</keyword>
<dbReference type="EMBL" id="JAUJFL010000003">
    <property type="protein sequence ID" value="KAK2608074.1"/>
    <property type="molecule type" value="Genomic_DNA"/>
</dbReference>
<keyword evidence="1" id="KW-0812">Transmembrane</keyword>
<feature type="transmembrane region" description="Helical" evidence="1">
    <location>
        <begin position="316"/>
        <end position="341"/>
    </location>
</feature>
<accession>A0AAD9SIB3</accession>
<name>A0AAD9SIB3_PHOAM</name>
<dbReference type="AlphaFoldDB" id="A0AAD9SIB3"/>
<sequence length="408" mass="46077">MMSQLLAGTTSTSMPPRPIRQALLQPWHTVDLLERGPYPDLKRKLNVETDNLAQAIDSAASLRIVIGLSDVEDEWCPRSLGRLYEFFKIPDEFTSERVQYVPTQGAGLVGAVRYWKAGFFIRRSASLGTTLVCFAPLPEVLERLELFIDSPSWSIACKTPYILFNVILGALFLEVDEMVWTIGTIFSGLEREITDQVDGASNFRKQQYYKPPFGTLHRYANDLAYLKETIESNLLVAEAMLDRTRKKKLDNPAHDKLAPTGEDLLQEGLLYHRSLFRSTQLRLCSLDKRIQNANNLAFNMVTQQDSLIMMQDSASVAILSTVAAAFLPITSIATIVGSQLFDTRQDNQGNWTIVANPLIRYLYIIGIPLTLVVFIASYLWSIRHPMSANTRMKSCFKLRLRSGDVKRS</sequence>
<protein>
    <submittedName>
        <fullName evidence="2">Uncharacterized protein</fullName>
    </submittedName>
</protein>
<gene>
    <name evidence="2" type="ORF">N8I77_006709</name>
</gene>
<comment type="caution">
    <text evidence="2">The sequence shown here is derived from an EMBL/GenBank/DDBJ whole genome shotgun (WGS) entry which is preliminary data.</text>
</comment>